<dbReference type="PROSITE" id="PS51194">
    <property type="entry name" value="HELICASE_CTER"/>
    <property type="match status" value="1"/>
</dbReference>
<dbReference type="Pfam" id="PF04851">
    <property type="entry name" value="ResIII"/>
    <property type="match status" value="1"/>
</dbReference>
<evidence type="ECO:0000259" key="4">
    <source>
        <dbReference type="PROSITE" id="PS51192"/>
    </source>
</evidence>
<evidence type="ECO:0000256" key="3">
    <source>
        <dbReference type="ARBA" id="ARBA00023125"/>
    </source>
</evidence>
<dbReference type="Pfam" id="PF00271">
    <property type="entry name" value="Helicase_C"/>
    <property type="match status" value="1"/>
</dbReference>
<dbReference type="GO" id="GO:0006270">
    <property type="term" value="P:DNA replication initiation"/>
    <property type="evidence" value="ECO:0007669"/>
    <property type="project" value="TreeGrafter"/>
</dbReference>
<gene>
    <name evidence="6" type="ORF">BEP19_13595</name>
</gene>
<dbReference type="Proteomes" id="UP000284219">
    <property type="component" value="Unassembled WGS sequence"/>
</dbReference>
<evidence type="ECO:0000259" key="5">
    <source>
        <dbReference type="PROSITE" id="PS51194"/>
    </source>
</evidence>
<dbReference type="GO" id="GO:0043138">
    <property type="term" value="F:3'-5' DNA helicase activity"/>
    <property type="evidence" value="ECO:0007669"/>
    <property type="project" value="TreeGrafter"/>
</dbReference>
<organism evidence="6 7">
    <name type="scientific">Ammoniphilus oxalaticus</name>
    <dbReference type="NCBI Taxonomy" id="66863"/>
    <lineage>
        <taxon>Bacteria</taxon>
        <taxon>Bacillati</taxon>
        <taxon>Bacillota</taxon>
        <taxon>Bacilli</taxon>
        <taxon>Bacillales</taxon>
        <taxon>Paenibacillaceae</taxon>
        <taxon>Aneurinibacillus group</taxon>
        <taxon>Ammoniphilus</taxon>
    </lineage>
</organism>
<evidence type="ECO:0000313" key="6">
    <source>
        <dbReference type="EMBL" id="RKD22098.1"/>
    </source>
</evidence>
<evidence type="ECO:0000256" key="2">
    <source>
        <dbReference type="ARBA" id="ARBA00022840"/>
    </source>
</evidence>
<dbReference type="SMART" id="SM00487">
    <property type="entry name" value="DEXDc"/>
    <property type="match status" value="1"/>
</dbReference>
<accession>A0A419SFD4</accession>
<dbReference type="InterPro" id="IPR006935">
    <property type="entry name" value="Helicase/UvrB_N"/>
</dbReference>
<dbReference type="PANTHER" id="PTHR30580">
    <property type="entry name" value="PRIMOSOMAL PROTEIN N"/>
    <property type="match status" value="1"/>
</dbReference>
<dbReference type="RefSeq" id="WP_120190775.1">
    <property type="nucleotide sequence ID" value="NZ_MCHY01000010.1"/>
</dbReference>
<dbReference type="OrthoDB" id="2077914at2"/>
<dbReference type="InterPro" id="IPR001650">
    <property type="entry name" value="Helicase_C-like"/>
</dbReference>
<proteinExistence type="predicted"/>
<dbReference type="EMBL" id="MCHY01000010">
    <property type="protein sequence ID" value="RKD22098.1"/>
    <property type="molecule type" value="Genomic_DNA"/>
</dbReference>
<feature type="domain" description="Helicase ATP-binding" evidence="4">
    <location>
        <begin position="222"/>
        <end position="374"/>
    </location>
</feature>
<protein>
    <recommendedName>
        <fullName evidence="8">DNA/RNA helicase</fullName>
    </recommendedName>
</protein>
<evidence type="ECO:0000256" key="1">
    <source>
        <dbReference type="ARBA" id="ARBA00022741"/>
    </source>
</evidence>
<keyword evidence="3" id="KW-0238">DNA-binding</keyword>
<dbReference type="GO" id="GO:0003677">
    <property type="term" value="F:DNA binding"/>
    <property type="evidence" value="ECO:0007669"/>
    <property type="project" value="UniProtKB-KW"/>
</dbReference>
<sequence>MSFFGFISYEANGTRYLTSDLSFDLVYWAFRGIETIEQVGGPASLASIVGGAADLIELQGRVDQEQGQRRIHSVTLHYDRYQTAILLAARIPKGRVLLAEELRQIIRHPQWLDGIQYLYLQGKANLSPGIDLVSGRCQRCGQGDIVPTACATCGGPCAYCRCCLQMGRSKVCAPLYYIAAEEERVQFSASDRQELVRERQARLQWSGTLTAAQQAASEQAIDLIKGVGQQLLVWAVCGAGKTEVVFGPIEAAARQGQKILLVTPRKDVVLELTPRLKQAFPNLSISSVHGASKEKWVDAELTLSTTHQALRFYKKFDLVILDEVDAFPYHQDPMLYFAVERAKKPTGNLIYLSATPPDYLRSIPQVRIPARYHRKPLAVPHFYFYKMRGERVPPIFKQLLDYLIMEERQAFVFVPYIELVGKLVNQLINLKKELNIAGTHSRDPLRAEKVTAFRKGEIRVLVTTTIMERGVTVPRTDVIVFQADAPIFDEASLVQISGRTGRSFDDPIGRVVFIAREKTREMVKARKHIKKMNKLARKRGLLD</sequence>
<dbReference type="GO" id="GO:0006310">
    <property type="term" value="P:DNA recombination"/>
    <property type="evidence" value="ECO:0007669"/>
    <property type="project" value="TreeGrafter"/>
</dbReference>
<keyword evidence="2" id="KW-0067">ATP-binding</keyword>
<dbReference type="InterPro" id="IPR014001">
    <property type="entry name" value="Helicase_ATP-bd"/>
</dbReference>
<dbReference type="SMART" id="SM00490">
    <property type="entry name" value="HELICc"/>
    <property type="match status" value="1"/>
</dbReference>
<keyword evidence="7" id="KW-1185">Reference proteome</keyword>
<comment type="caution">
    <text evidence="6">The sequence shown here is derived from an EMBL/GenBank/DDBJ whole genome shotgun (WGS) entry which is preliminary data.</text>
</comment>
<keyword evidence="1" id="KW-0547">Nucleotide-binding</keyword>
<dbReference type="PANTHER" id="PTHR30580:SF1">
    <property type="entry name" value="COMF OPERON PROTEIN 1"/>
    <property type="match status" value="1"/>
</dbReference>
<dbReference type="GO" id="GO:0006302">
    <property type="term" value="P:double-strand break repair"/>
    <property type="evidence" value="ECO:0007669"/>
    <property type="project" value="TreeGrafter"/>
</dbReference>
<dbReference type="AlphaFoldDB" id="A0A419SFD4"/>
<evidence type="ECO:0000313" key="7">
    <source>
        <dbReference type="Proteomes" id="UP000284219"/>
    </source>
</evidence>
<dbReference type="GO" id="GO:0005524">
    <property type="term" value="F:ATP binding"/>
    <property type="evidence" value="ECO:0007669"/>
    <property type="project" value="UniProtKB-KW"/>
</dbReference>
<dbReference type="SUPFAM" id="SSF52540">
    <property type="entry name" value="P-loop containing nucleoside triphosphate hydrolases"/>
    <property type="match status" value="1"/>
</dbReference>
<name>A0A419SFD4_9BACL</name>
<dbReference type="GO" id="GO:0016787">
    <property type="term" value="F:hydrolase activity"/>
    <property type="evidence" value="ECO:0007669"/>
    <property type="project" value="InterPro"/>
</dbReference>
<dbReference type="PROSITE" id="PS51192">
    <property type="entry name" value="HELICASE_ATP_BIND_1"/>
    <property type="match status" value="1"/>
</dbReference>
<reference evidence="6 7" key="1">
    <citation type="submission" date="2016-08" db="EMBL/GenBank/DDBJ databases">
        <title>Novel Firmicute Genomes.</title>
        <authorList>
            <person name="Poppleton D.I."/>
            <person name="Gribaldo S."/>
        </authorList>
    </citation>
    <scope>NUCLEOTIDE SEQUENCE [LARGE SCALE GENOMIC DNA]</scope>
    <source>
        <strain evidence="6 7">RAOx-1</strain>
    </source>
</reference>
<feature type="domain" description="Helicase C-terminal" evidence="5">
    <location>
        <begin position="398"/>
        <end position="543"/>
    </location>
</feature>
<dbReference type="Gene3D" id="3.40.50.300">
    <property type="entry name" value="P-loop containing nucleotide triphosphate hydrolases"/>
    <property type="match status" value="2"/>
</dbReference>
<dbReference type="InterPro" id="IPR027417">
    <property type="entry name" value="P-loop_NTPase"/>
</dbReference>
<evidence type="ECO:0008006" key="8">
    <source>
        <dbReference type="Google" id="ProtNLM"/>
    </source>
</evidence>